<dbReference type="EMBL" id="KN561168">
    <property type="protein sequence ID" value="KHJ86221.1"/>
    <property type="molecule type" value="Genomic_DNA"/>
</dbReference>
<proteinExistence type="predicted"/>
<dbReference type="InterPro" id="IPR042234">
    <property type="entry name" value="WDFY1/WDFY2"/>
</dbReference>
<evidence type="ECO:0000313" key="1">
    <source>
        <dbReference type="EMBL" id="KHJ86221.1"/>
    </source>
</evidence>
<dbReference type="Gene3D" id="2.130.10.10">
    <property type="entry name" value="YVTN repeat-like/Quinoprotein amine dehydrogenase"/>
    <property type="match status" value="1"/>
</dbReference>
<reference evidence="1 2" key="1">
    <citation type="submission" date="2014-03" db="EMBL/GenBank/DDBJ databases">
        <title>Draft genome of the hookworm Oesophagostomum dentatum.</title>
        <authorList>
            <person name="Mitreva M."/>
        </authorList>
    </citation>
    <scope>NUCLEOTIDE SEQUENCE [LARGE SCALE GENOMIC DNA]</scope>
    <source>
        <strain evidence="1 2">OD-Hann</strain>
    </source>
</reference>
<evidence type="ECO:0008006" key="3">
    <source>
        <dbReference type="Google" id="ProtNLM"/>
    </source>
</evidence>
<name>A0A0B1SQR2_OESDE</name>
<dbReference type="SUPFAM" id="SSF50978">
    <property type="entry name" value="WD40 repeat-like"/>
    <property type="match status" value="1"/>
</dbReference>
<gene>
    <name evidence="1" type="ORF">OESDEN_14037</name>
</gene>
<dbReference type="Proteomes" id="UP000053660">
    <property type="component" value="Unassembled WGS sequence"/>
</dbReference>
<dbReference type="AlphaFoldDB" id="A0A0B1SQR2"/>
<protein>
    <recommendedName>
        <fullName evidence="3">WD domain, G-beta repeat protein</fullName>
    </recommendedName>
</protein>
<evidence type="ECO:0000313" key="2">
    <source>
        <dbReference type="Proteomes" id="UP000053660"/>
    </source>
</evidence>
<dbReference type="InterPro" id="IPR036322">
    <property type="entry name" value="WD40_repeat_dom_sf"/>
</dbReference>
<sequence>MSAVINSRPTSSTGANSIGEEARPDMTILAPALLHKIEGHVARVNDVVLLSKEEGVWTASDDRSVRLYLKRDNGQFWPSIHKIMPVAPTCLYYSEETSRLLVGLLNGHVYEFHVADDYNSMSDPEARR</sequence>
<dbReference type="InterPro" id="IPR015943">
    <property type="entry name" value="WD40/YVTN_repeat-like_dom_sf"/>
</dbReference>
<dbReference type="OrthoDB" id="5788803at2759"/>
<dbReference type="GO" id="GO:0005769">
    <property type="term" value="C:early endosome"/>
    <property type="evidence" value="ECO:0007669"/>
    <property type="project" value="TreeGrafter"/>
</dbReference>
<keyword evidence="2" id="KW-1185">Reference proteome</keyword>
<dbReference type="PANTHER" id="PTHR46189">
    <property type="entry name" value="LD41958P"/>
    <property type="match status" value="1"/>
</dbReference>
<accession>A0A0B1SQR2</accession>
<organism evidence="1 2">
    <name type="scientific">Oesophagostomum dentatum</name>
    <name type="common">Nodular worm</name>
    <dbReference type="NCBI Taxonomy" id="61180"/>
    <lineage>
        <taxon>Eukaryota</taxon>
        <taxon>Metazoa</taxon>
        <taxon>Ecdysozoa</taxon>
        <taxon>Nematoda</taxon>
        <taxon>Chromadorea</taxon>
        <taxon>Rhabditida</taxon>
        <taxon>Rhabditina</taxon>
        <taxon>Rhabditomorpha</taxon>
        <taxon>Strongyloidea</taxon>
        <taxon>Strongylidae</taxon>
        <taxon>Oesophagostomum</taxon>
    </lineage>
</organism>
<dbReference type="PANTHER" id="PTHR46189:SF1">
    <property type="entry name" value="LD41958P"/>
    <property type="match status" value="1"/>
</dbReference>